<sequence>MCIYSNVSTIWIPALSTHLSKARANPKSYPSYLSPSSQNEMIGCSASKVRTEVVKSVQNACYCAICLDTTTDASRQDQLSVIVRYVNPAGGINEELLDMVNANDMTAEGLFSTVKDTLDKYQLDIQNIRGQGYDGCSTMAGFWSSDEDARIDTVCPFYPLFRSST</sequence>
<evidence type="ECO:0000313" key="3">
    <source>
        <dbReference type="Proteomes" id="UP001347796"/>
    </source>
</evidence>
<reference evidence="2 3" key="1">
    <citation type="submission" date="2024-01" db="EMBL/GenBank/DDBJ databases">
        <title>The genome of the rayed Mediterranean limpet Patella caerulea (Linnaeus, 1758).</title>
        <authorList>
            <person name="Anh-Thu Weber A."/>
            <person name="Halstead-Nussloch G."/>
        </authorList>
    </citation>
    <scope>NUCLEOTIDE SEQUENCE [LARGE SCALE GENOMIC DNA]</scope>
    <source>
        <strain evidence="2">AATW-2023a</strain>
        <tissue evidence="2">Whole specimen</tissue>
    </source>
</reference>
<evidence type="ECO:0000259" key="1">
    <source>
        <dbReference type="Pfam" id="PF14291"/>
    </source>
</evidence>
<name>A0AAN8J7W7_PATCE</name>
<organism evidence="2 3">
    <name type="scientific">Patella caerulea</name>
    <name type="common">Rayed Mediterranean limpet</name>
    <dbReference type="NCBI Taxonomy" id="87958"/>
    <lineage>
        <taxon>Eukaryota</taxon>
        <taxon>Metazoa</taxon>
        <taxon>Spiralia</taxon>
        <taxon>Lophotrochozoa</taxon>
        <taxon>Mollusca</taxon>
        <taxon>Gastropoda</taxon>
        <taxon>Patellogastropoda</taxon>
        <taxon>Patelloidea</taxon>
        <taxon>Patellidae</taxon>
        <taxon>Patella</taxon>
    </lineage>
</organism>
<dbReference type="PANTHER" id="PTHR45749:SF21">
    <property type="entry name" value="DUF4371 DOMAIN-CONTAINING PROTEIN"/>
    <property type="match status" value="1"/>
</dbReference>
<dbReference type="Proteomes" id="UP001347796">
    <property type="component" value="Unassembled WGS sequence"/>
</dbReference>
<gene>
    <name evidence="2" type="ORF">SNE40_018179</name>
</gene>
<dbReference type="InterPro" id="IPR025398">
    <property type="entry name" value="DUF4371"/>
</dbReference>
<proteinExistence type="predicted"/>
<evidence type="ECO:0000313" key="2">
    <source>
        <dbReference type="EMBL" id="KAK6171742.1"/>
    </source>
</evidence>
<dbReference type="Pfam" id="PF14291">
    <property type="entry name" value="DUF4371"/>
    <property type="match status" value="1"/>
</dbReference>
<dbReference type="AlphaFoldDB" id="A0AAN8J7W7"/>
<keyword evidence="3" id="KW-1185">Reference proteome</keyword>
<dbReference type="EMBL" id="JAZGQO010000013">
    <property type="protein sequence ID" value="KAK6171742.1"/>
    <property type="molecule type" value="Genomic_DNA"/>
</dbReference>
<accession>A0AAN8J7W7</accession>
<dbReference type="PANTHER" id="PTHR45749">
    <property type="match status" value="1"/>
</dbReference>
<comment type="caution">
    <text evidence="2">The sequence shown here is derived from an EMBL/GenBank/DDBJ whole genome shotgun (WGS) entry which is preliminary data.</text>
</comment>
<feature type="domain" description="DUF4371" evidence="1">
    <location>
        <begin position="31"/>
        <end position="142"/>
    </location>
</feature>
<protein>
    <recommendedName>
        <fullName evidence="1">DUF4371 domain-containing protein</fullName>
    </recommendedName>
</protein>